<keyword evidence="1" id="KW-1133">Transmembrane helix</keyword>
<feature type="transmembrane region" description="Helical" evidence="1">
    <location>
        <begin position="5"/>
        <end position="26"/>
    </location>
</feature>
<protein>
    <recommendedName>
        <fullName evidence="4">DUF2929 family protein</fullName>
    </recommendedName>
</protein>
<organism evidence="2 3">
    <name type="scientific">Sporosarcina highlanderae</name>
    <dbReference type="NCBI Taxonomy" id="3035916"/>
    <lineage>
        <taxon>Bacteria</taxon>
        <taxon>Bacillati</taxon>
        <taxon>Bacillota</taxon>
        <taxon>Bacilli</taxon>
        <taxon>Bacillales</taxon>
        <taxon>Caryophanaceae</taxon>
        <taxon>Sporosarcina</taxon>
    </lineage>
</organism>
<accession>A0ABT8JWR1</accession>
<evidence type="ECO:0000313" key="2">
    <source>
        <dbReference type="EMBL" id="MDN4609001.1"/>
    </source>
</evidence>
<feature type="transmembrane region" description="Helical" evidence="1">
    <location>
        <begin position="38"/>
        <end position="58"/>
    </location>
</feature>
<comment type="caution">
    <text evidence="2">The sequence shown here is derived from an EMBL/GenBank/DDBJ whole genome shotgun (WGS) entry which is preliminary data.</text>
</comment>
<evidence type="ECO:0000256" key="1">
    <source>
        <dbReference type="SAM" id="Phobius"/>
    </source>
</evidence>
<evidence type="ECO:0000313" key="3">
    <source>
        <dbReference type="Proteomes" id="UP001175097"/>
    </source>
</evidence>
<sequence>MKSDLLLVLFIIWGIVLVIELIWFDFLTQTPHTISDIAFAMTVIAVTTVIGSTGMFLIKSSKN</sequence>
<proteinExistence type="predicted"/>
<dbReference type="RefSeq" id="WP_301245502.1">
    <property type="nucleotide sequence ID" value="NZ_JAROCC010000018.1"/>
</dbReference>
<keyword evidence="1" id="KW-0472">Membrane</keyword>
<dbReference type="Proteomes" id="UP001175097">
    <property type="component" value="Unassembled WGS sequence"/>
</dbReference>
<evidence type="ECO:0008006" key="4">
    <source>
        <dbReference type="Google" id="ProtNLM"/>
    </source>
</evidence>
<gene>
    <name evidence="2" type="ORF">P5G49_16180</name>
</gene>
<keyword evidence="3" id="KW-1185">Reference proteome</keyword>
<keyword evidence="1" id="KW-0812">Transmembrane</keyword>
<reference evidence="2" key="1">
    <citation type="submission" date="2023-03" db="EMBL/GenBank/DDBJ databases">
        <title>MT1 and MT2 Draft Genomes of Novel Species.</title>
        <authorList>
            <person name="Venkateswaran K."/>
        </authorList>
    </citation>
    <scope>NUCLEOTIDE SEQUENCE</scope>
    <source>
        <strain evidence="2">F6_3S_P_2</strain>
    </source>
</reference>
<name>A0ABT8JWR1_9BACL</name>
<dbReference type="EMBL" id="JAROCC010000018">
    <property type="protein sequence ID" value="MDN4609001.1"/>
    <property type="molecule type" value="Genomic_DNA"/>
</dbReference>